<evidence type="ECO:0000259" key="1">
    <source>
        <dbReference type="PROSITE" id="PS50181"/>
    </source>
</evidence>
<evidence type="ECO:0000313" key="3">
    <source>
        <dbReference type="Proteomes" id="UP000636479"/>
    </source>
</evidence>
<organism evidence="2 3">
    <name type="scientific">Mycena indigotica</name>
    <dbReference type="NCBI Taxonomy" id="2126181"/>
    <lineage>
        <taxon>Eukaryota</taxon>
        <taxon>Fungi</taxon>
        <taxon>Dikarya</taxon>
        <taxon>Basidiomycota</taxon>
        <taxon>Agaricomycotina</taxon>
        <taxon>Agaricomycetes</taxon>
        <taxon>Agaricomycetidae</taxon>
        <taxon>Agaricales</taxon>
        <taxon>Marasmiineae</taxon>
        <taxon>Mycenaceae</taxon>
        <taxon>Mycena</taxon>
    </lineage>
</organism>
<dbReference type="Proteomes" id="UP000636479">
    <property type="component" value="Unassembled WGS sequence"/>
</dbReference>
<dbReference type="GeneID" id="59353018"/>
<dbReference type="PROSITE" id="PS50181">
    <property type="entry name" value="FBOX"/>
    <property type="match status" value="1"/>
</dbReference>
<keyword evidence="3" id="KW-1185">Reference proteome</keyword>
<accession>A0A8H6RZ75</accession>
<dbReference type="InterPro" id="IPR001810">
    <property type="entry name" value="F-box_dom"/>
</dbReference>
<evidence type="ECO:0000313" key="2">
    <source>
        <dbReference type="EMBL" id="KAF7288942.1"/>
    </source>
</evidence>
<dbReference type="AlphaFoldDB" id="A0A8H6RZ75"/>
<proteinExistence type="predicted"/>
<reference evidence="2" key="1">
    <citation type="submission" date="2020-05" db="EMBL/GenBank/DDBJ databases">
        <title>Mycena genomes resolve the evolution of fungal bioluminescence.</title>
        <authorList>
            <person name="Tsai I.J."/>
        </authorList>
    </citation>
    <scope>NUCLEOTIDE SEQUENCE</scope>
    <source>
        <strain evidence="2">171206Taipei</strain>
    </source>
</reference>
<dbReference type="OrthoDB" id="2745898at2759"/>
<dbReference type="EMBL" id="JACAZF010000018">
    <property type="protein sequence ID" value="KAF7288942.1"/>
    <property type="molecule type" value="Genomic_DNA"/>
</dbReference>
<dbReference type="RefSeq" id="XP_037213094.1">
    <property type="nucleotide sequence ID" value="XM_037370502.1"/>
</dbReference>
<comment type="caution">
    <text evidence="2">The sequence shown here is derived from an EMBL/GenBank/DDBJ whole genome shotgun (WGS) entry which is preliminary data.</text>
</comment>
<protein>
    <recommendedName>
        <fullName evidence="1">F-box domain-containing protein</fullName>
    </recommendedName>
</protein>
<gene>
    <name evidence="2" type="ORF">MIND_01410600</name>
</gene>
<sequence>MSDFLTSLPVELLLVIVDHFAERTLPLKSLSLVNRRLGAVSQRKLFSHLTLRRPPPESWSTVADFPTSQHLLSGVSSLTLRFLKDSLDEPDIGPVLEALLQHSQPRRIIMEGTNSDPRWDVVARFIQMPTLQVLHLVNIFGLPARELFRVLAGSNIQELALIWCVYKGLDGEAPRQIPQVPIGSMVHLRRLILDGDLQDSPRLWSSSHAAKLANVTELRVGVVGLLVDVQHNAVITSVAHSLVELELTSSIRRKPLVLPPLPCLRVLVLYTDLSTDADYLPLGLAETLHALPETLDTLTVIFNFVVGNPDYFRPSLRQLPIFSPTSVHHRDWASLMMHFHLSASVRQIKDIPLSVVLTVEDQEDIWREFCRGVGKAFNGFQLPHLTRNFGPDKLLIVSSNPYHDF</sequence>
<name>A0A8H6RZ75_9AGAR</name>
<dbReference type="SUPFAM" id="SSF52047">
    <property type="entry name" value="RNI-like"/>
    <property type="match status" value="1"/>
</dbReference>
<feature type="domain" description="F-box" evidence="1">
    <location>
        <begin position="2"/>
        <end position="49"/>
    </location>
</feature>